<accession>A0ABS1W4J2</accession>
<feature type="region of interest" description="Disordered" evidence="1">
    <location>
        <begin position="138"/>
        <end position="175"/>
    </location>
</feature>
<organism evidence="2 3">
    <name type="scientific">Paractinoplanes lichenicola</name>
    <dbReference type="NCBI Taxonomy" id="2802976"/>
    <lineage>
        <taxon>Bacteria</taxon>
        <taxon>Bacillati</taxon>
        <taxon>Actinomycetota</taxon>
        <taxon>Actinomycetes</taxon>
        <taxon>Micromonosporales</taxon>
        <taxon>Micromonosporaceae</taxon>
        <taxon>Paractinoplanes</taxon>
    </lineage>
</organism>
<evidence type="ECO:0000256" key="1">
    <source>
        <dbReference type="SAM" id="MobiDB-lite"/>
    </source>
</evidence>
<dbReference type="InterPro" id="IPR049747">
    <property type="entry name" value="SCO2522-like"/>
</dbReference>
<name>A0ABS1W4J2_9ACTN</name>
<sequence>MTTADELATELGGPSAPVRSVALSHLSLELGHLYMEDFNEGESRLRQHFDRVRPWAETAVRQTEQSITKGRPRISTCFLIDDYFTRFSSPREVVTMLVAAAGAAGLTIDYVARESGCARAGEVDVARLVQEHLVDEPAEGANGRPATGVTGWLSNGERSPGTSASAMAAPRQWRPPRQSAVRNHSIFVDVELWADQPDGGRLWSCPFLAAVWQLQRLGLLRHLGHPIADPVPATPETLPVEWEMMAPIVQLNPKAAPMRAYRTFTALDSRFLPIELAVRTILGNVAVDPVAAEQVLKRAKGEGIDLPDETVGRIGYAFL</sequence>
<gene>
    <name evidence="2" type="ORF">JKJ07_46025</name>
</gene>
<proteinExistence type="predicted"/>
<comment type="caution">
    <text evidence="2">The sequence shown here is derived from an EMBL/GenBank/DDBJ whole genome shotgun (WGS) entry which is preliminary data.</text>
</comment>
<feature type="compositionally biased region" description="Polar residues" evidence="1">
    <location>
        <begin position="152"/>
        <end position="165"/>
    </location>
</feature>
<dbReference type="EMBL" id="JAENHO010000021">
    <property type="protein sequence ID" value="MBL7261660.1"/>
    <property type="molecule type" value="Genomic_DNA"/>
</dbReference>
<evidence type="ECO:0000313" key="2">
    <source>
        <dbReference type="EMBL" id="MBL7261660.1"/>
    </source>
</evidence>
<protein>
    <submittedName>
        <fullName evidence="2">Uncharacterized protein</fullName>
    </submittedName>
</protein>
<keyword evidence="3" id="KW-1185">Reference proteome</keyword>
<evidence type="ECO:0000313" key="3">
    <source>
        <dbReference type="Proteomes" id="UP000598996"/>
    </source>
</evidence>
<dbReference type="Proteomes" id="UP000598996">
    <property type="component" value="Unassembled WGS sequence"/>
</dbReference>
<dbReference type="NCBIfam" id="NF040566">
    <property type="entry name" value="SCO2522_fam"/>
    <property type="match status" value="1"/>
</dbReference>
<reference evidence="2 3" key="1">
    <citation type="submission" date="2021-01" db="EMBL/GenBank/DDBJ databases">
        <title>Actinoplanes sp. nov. LDG1-01 isolated from lichen.</title>
        <authorList>
            <person name="Saeng-In P."/>
            <person name="Phongsopitanun W."/>
            <person name="Kanchanasin P."/>
            <person name="Yuki M."/>
            <person name="Kudo T."/>
            <person name="Ohkuma M."/>
            <person name="Tanasupawat S."/>
        </authorList>
    </citation>
    <scope>NUCLEOTIDE SEQUENCE [LARGE SCALE GENOMIC DNA]</scope>
    <source>
        <strain evidence="2 3">LDG1-01</strain>
    </source>
</reference>